<evidence type="ECO:0000256" key="1">
    <source>
        <dbReference type="SAM" id="MobiDB-lite"/>
    </source>
</evidence>
<feature type="compositionally biased region" description="Basic and acidic residues" evidence="1">
    <location>
        <begin position="56"/>
        <end position="68"/>
    </location>
</feature>
<feature type="region of interest" description="Disordered" evidence="1">
    <location>
        <begin position="29"/>
        <end position="78"/>
    </location>
</feature>
<dbReference type="EMBL" id="JACSQU010000001">
    <property type="protein sequence ID" value="MBD7940697.1"/>
    <property type="molecule type" value="Genomic_DNA"/>
</dbReference>
<sequence length="323" mass="32597">MNKSLNRTVVALSSALALTALTALPALAQDNTGTGHGPASSQSPISAPSSRVTPSRMDRQRQNRESQRRAPAAPTPEEIQTAAQGLLVATNTNCQITETKLLGQSAAKESLYEVSCASGPGYLLLDSAAPAATDCLTLAASAEAALARDPNADVGSQCTLPANDNAMAVFTAFAKEAGVACTVDQGRIVGAKSGGAVVYEIGCAGVDGAQINKAGAGWEVVNCLELASAGASCTFTTPQEQAATVKAILAGSDAASCDVSQVRYMGKNANGAFYEAACNGADGLIARVNTENAVQQVYPCATAQQIGGGCKLTTTPPAATPNT</sequence>
<organism evidence="3 4">
    <name type="scientific">Brevundimonas guildfordensis</name>
    <dbReference type="NCBI Taxonomy" id="2762241"/>
    <lineage>
        <taxon>Bacteria</taxon>
        <taxon>Pseudomonadati</taxon>
        <taxon>Pseudomonadota</taxon>
        <taxon>Alphaproteobacteria</taxon>
        <taxon>Caulobacterales</taxon>
        <taxon>Caulobacteraceae</taxon>
        <taxon>Brevundimonas</taxon>
    </lineage>
</organism>
<gene>
    <name evidence="3" type="ORF">H9656_04780</name>
</gene>
<comment type="caution">
    <text evidence="3">The sequence shown here is derived from an EMBL/GenBank/DDBJ whole genome shotgun (WGS) entry which is preliminary data.</text>
</comment>
<accession>A0ABR8QYT7</accession>
<name>A0ABR8QYT7_9CAUL</name>
<keyword evidence="2" id="KW-0732">Signal</keyword>
<keyword evidence="4" id="KW-1185">Reference proteome</keyword>
<evidence type="ECO:0000313" key="4">
    <source>
        <dbReference type="Proteomes" id="UP000638918"/>
    </source>
</evidence>
<feature type="chain" id="PRO_5047051431" evidence="2">
    <location>
        <begin position="29"/>
        <end position="323"/>
    </location>
</feature>
<reference evidence="3 4" key="1">
    <citation type="submission" date="2020-08" db="EMBL/GenBank/DDBJ databases">
        <title>A Genomic Blueprint of the Chicken Gut Microbiome.</title>
        <authorList>
            <person name="Gilroy R."/>
            <person name="Ravi A."/>
            <person name="Getino M."/>
            <person name="Pursley I."/>
            <person name="Horton D.L."/>
            <person name="Alikhan N.-F."/>
            <person name="Baker D."/>
            <person name="Gharbi K."/>
            <person name="Hall N."/>
            <person name="Watson M."/>
            <person name="Adriaenssens E.M."/>
            <person name="Foster-Nyarko E."/>
            <person name="Jarju S."/>
            <person name="Secka A."/>
            <person name="Antonio M."/>
            <person name="Oren A."/>
            <person name="Chaudhuri R."/>
            <person name="La Ragione R.M."/>
            <person name="Hildebrand F."/>
            <person name="Pallen M.J."/>
        </authorList>
    </citation>
    <scope>NUCLEOTIDE SEQUENCE [LARGE SCALE GENOMIC DNA]</scope>
    <source>
        <strain evidence="3 4">Sa3CVA3</strain>
    </source>
</reference>
<feature type="signal peptide" evidence="2">
    <location>
        <begin position="1"/>
        <end position="28"/>
    </location>
</feature>
<dbReference type="Proteomes" id="UP000638918">
    <property type="component" value="Unassembled WGS sequence"/>
</dbReference>
<proteinExistence type="predicted"/>
<evidence type="ECO:0000313" key="3">
    <source>
        <dbReference type="EMBL" id="MBD7940697.1"/>
    </source>
</evidence>
<evidence type="ECO:0000256" key="2">
    <source>
        <dbReference type="SAM" id="SignalP"/>
    </source>
</evidence>
<protein>
    <submittedName>
        <fullName evidence="3">Uncharacterized protein</fullName>
    </submittedName>
</protein>
<feature type="compositionally biased region" description="Low complexity" evidence="1">
    <location>
        <begin position="38"/>
        <end position="50"/>
    </location>
</feature>